<comment type="caution">
    <text evidence="1">The sequence shown here is derived from an EMBL/GenBank/DDBJ whole genome shotgun (WGS) entry which is preliminary data.</text>
</comment>
<proteinExistence type="predicted"/>
<dbReference type="Proteomes" id="UP001055879">
    <property type="component" value="Linkage Group LG02"/>
</dbReference>
<accession>A0ACB9EHJ6</accession>
<name>A0ACB9EHJ6_ARCLA</name>
<organism evidence="1 2">
    <name type="scientific">Arctium lappa</name>
    <name type="common">Greater burdock</name>
    <name type="synonym">Lappa major</name>
    <dbReference type="NCBI Taxonomy" id="4217"/>
    <lineage>
        <taxon>Eukaryota</taxon>
        <taxon>Viridiplantae</taxon>
        <taxon>Streptophyta</taxon>
        <taxon>Embryophyta</taxon>
        <taxon>Tracheophyta</taxon>
        <taxon>Spermatophyta</taxon>
        <taxon>Magnoliopsida</taxon>
        <taxon>eudicotyledons</taxon>
        <taxon>Gunneridae</taxon>
        <taxon>Pentapetalae</taxon>
        <taxon>asterids</taxon>
        <taxon>campanulids</taxon>
        <taxon>Asterales</taxon>
        <taxon>Asteraceae</taxon>
        <taxon>Carduoideae</taxon>
        <taxon>Cardueae</taxon>
        <taxon>Arctiinae</taxon>
        <taxon>Arctium</taxon>
    </lineage>
</organism>
<keyword evidence="2" id="KW-1185">Reference proteome</keyword>
<dbReference type="EMBL" id="CM042048">
    <property type="protein sequence ID" value="KAI3758469.1"/>
    <property type="molecule type" value="Genomic_DNA"/>
</dbReference>
<sequence>MILLRIIKSPIRAISKALDLYAKYMTKFATNYNRPLMIMETIPNSQQLPNTPSDSDYLPGPLIRAIITTTATPVISSSSVATTTRPRVSRIADDRRMRTIDEDRAYSFRDDGIVTTKKLANKICFLVNSVRR</sequence>
<evidence type="ECO:0000313" key="2">
    <source>
        <dbReference type="Proteomes" id="UP001055879"/>
    </source>
</evidence>
<reference evidence="2" key="1">
    <citation type="journal article" date="2022" name="Mol. Ecol. Resour.">
        <title>The genomes of chicory, endive, great burdock and yacon provide insights into Asteraceae palaeo-polyploidization history and plant inulin production.</title>
        <authorList>
            <person name="Fan W."/>
            <person name="Wang S."/>
            <person name="Wang H."/>
            <person name="Wang A."/>
            <person name="Jiang F."/>
            <person name="Liu H."/>
            <person name="Zhao H."/>
            <person name="Xu D."/>
            <person name="Zhang Y."/>
        </authorList>
    </citation>
    <scope>NUCLEOTIDE SEQUENCE [LARGE SCALE GENOMIC DNA]</scope>
    <source>
        <strain evidence="2">cv. Niubang</strain>
    </source>
</reference>
<protein>
    <submittedName>
        <fullName evidence="1">Uncharacterized protein</fullName>
    </submittedName>
</protein>
<evidence type="ECO:0000313" key="1">
    <source>
        <dbReference type="EMBL" id="KAI3758469.1"/>
    </source>
</evidence>
<gene>
    <name evidence="1" type="ORF">L6452_06032</name>
</gene>
<reference evidence="1 2" key="2">
    <citation type="journal article" date="2022" name="Mol. Ecol. Resour.">
        <title>The genomes of chicory, endive, great burdock and yacon provide insights into Asteraceae paleo-polyploidization history and plant inulin production.</title>
        <authorList>
            <person name="Fan W."/>
            <person name="Wang S."/>
            <person name="Wang H."/>
            <person name="Wang A."/>
            <person name="Jiang F."/>
            <person name="Liu H."/>
            <person name="Zhao H."/>
            <person name="Xu D."/>
            <person name="Zhang Y."/>
        </authorList>
    </citation>
    <scope>NUCLEOTIDE SEQUENCE [LARGE SCALE GENOMIC DNA]</scope>
    <source>
        <strain evidence="2">cv. Niubang</strain>
    </source>
</reference>